<keyword evidence="4" id="KW-1185">Reference proteome</keyword>
<gene>
    <name evidence="3" type="ORF">B0H17DRAFT_1332327</name>
</gene>
<evidence type="ECO:0000313" key="3">
    <source>
        <dbReference type="EMBL" id="KAJ7687693.1"/>
    </source>
</evidence>
<keyword evidence="1" id="KW-0175">Coiled coil</keyword>
<feature type="coiled-coil region" evidence="1">
    <location>
        <begin position="46"/>
        <end position="80"/>
    </location>
</feature>
<name>A0AAD7DBW3_MYCRO</name>
<dbReference type="Gene3D" id="3.80.10.10">
    <property type="entry name" value="Ribonuclease Inhibitor"/>
    <property type="match status" value="1"/>
</dbReference>
<proteinExistence type="predicted"/>
<organism evidence="3 4">
    <name type="scientific">Mycena rosella</name>
    <name type="common">Pink bonnet</name>
    <name type="synonym">Agaricus rosellus</name>
    <dbReference type="NCBI Taxonomy" id="1033263"/>
    <lineage>
        <taxon>Eukaryota</taxon>
        <taxon>Fungi</taxon>
        <taxon>Dikarya</taxon>
        <taxon>Basidiomycota</taxon>
        <taxon>Agaricomycotina</taxon>
        <taxon>Agaricomycetes</taxon>
        <taxon>Agaricomycetidae</taxon>
        <taxon>Agaricales</taxon>
        <taxon>Marasmiineae</taxon>
        <taxon>Mycenaceae</taxon>
        <taxon>Mycena</taxon>
    </lineage>
</organism>
<dbReference type="Proteomes" id="UP001221757">
    <property type="component" value="Unassembled WGS sequence"/>
</dbReference>
<dbReference type="InterPro" id="IPR001810">
    <property type="entry name" value="F-box_dom"/>
</dbReference>
<dbReference type="AlphaFoldDB" id="A0AAD7DBW3"/>
<evidence type="ECO:0000259" key="2">
    <source>
        <dbReference type="Pfam" id="PF12937"/>
    </source>
</evidence>
<feature type="domain" description="F-box" evidence="2">
    <location>
        <begin position="91"/>
        <end position="158"/>
    </location>
</feature>
<comment type="caution">
    <text evidence="3">The sequence shown here is derived from an EMBL/GenBank/DDBJ whole genome shotgun (WGS) entry which is preliminary data.</text>
</comment>
<reference evidence="3" key="1">
    <citation type="submission" date="2023-03" db="EMBL/GenBank/DDBJ databases">
        <title>Massive genome expansion in bonnet fungi (Mycena s.s.) driven by repeated elements and novel gene families across ecological guilds.</title>
        <authorList>
            <consortium name="Lawrence Berkeley National Laboratory"/>
            <person name="Harder C.B."/>
            <person name="Miyauchi S."/>
            <person name="Viragh M."/>
            <person name="Kuo A."/>
            <person name="Thoen E."/>
            <person name="Andreopoulos B."/>
            <person name="Lu D."/>
            <person name="Skrede I."/>
            <person name="Drula E."/>
            <person name="Henrissat B."/>
            <person name="Morin E."/>
            <person name="Kohler A."/>
            <person name="Barry K."/>
            <person name="LaButti K."/>
            <person name="Morin E."/>
            <person name="Salamov A."/>
            <person name="Lipzen A."/>
            <person name="Mereny Z."/>
            <person name="Hegedus B."/>
            <person name="Baldrian P."/>
            <person name="Stursova M."/>
            <person name="Weitz H."/>
            <person name="Taylor A."/>
            <person name="Grigoriev I.V."/>
            <person name="Nagy L.G."/>
            <person name="Martin F."/>
            <person name="Kauserud H."/>
        </authorList>
    </citation>
    <scope>NUCLEOTIDE SEQUENCE</scope>
    <source>
        <strain evidence="3">CBHHK067</strain>
    </source>
</reference>
<accession>A0AAD7DBW3</accession>
<evidence type="ECO:0000313" key="4">
    <source>
        <dbReference type="Proteomes" id="UP001221757"/>
    </source>
</evidence>
<evidence type="ECO:0000256" key="1">
    <source>
        <dbReference type="SAM" id="Coils"/>
    </source>
</evidence>
<dbReference type="Gene3D" id="1.20.1280.50">
    <property type="match status" value="1"/>
</dbReference>
<dbReference type="Pfam" id="PF12937">
    <property type="entry name" value="F-box-like"/>
    <property type="match status" value="1"/>
</dbReference>
<dbReference type="InterPro" id="IPR032675">
    <property type="entry name" value="LRR_dom_sf"/>
</dbReference>
<dbReference type="EMBL" id="JARKIE010000085">
    <property type="protein sequence ID" value="KAJ7687693.1"/>
    <property type="molecule type" value="Genomic_DNA"/>
</dbReference>
<dbReference type="SUPFAM" id="SSF52047">
    <property type="entry name" value="RNI-like"/>
    <property type="match status" value="1"/>
</dbReference>
<protein>
    <recommendedName>
        <fullName evidence="2">F-box domain-containing protein</fullName>
    </recommendedName>
</protein>
<sequence length="543" mass="60063">MAAPAPSDSTICLLQSALLPDPSTSRQIRELLRSNSPPPYHIPFTISALSDELARYDARIEALREELAGLEAARAALKAYYDDCGALLAPIRRLPSELLVKIFGLLSTEENESRTAFPTSSSAAIFRLSQAHLLVLSRVCSRFHTLVINTSTLWNTIWLDSIMWHKPRDRNRMLFLLGRMIERGGNCLLNVFIQNTSGAPYDAALKLLAEHSERWRTANILCPYDDMRYLSLAKGNLAHLKTLSLSCWGPSSNIGIFELAPNLRSITVNNGTSSHWPAFVALPNSFFLRLRSVRISEILEGALGEVSSTSVLSRLSPMTKVTLKSISTCMVDGSDIEPVTSSISALAIESDQFSANLRRTIAKIIQSLTLPALQELELVSTDFPDLVFWPHTEFLALSARSSFHNHLRSLQLLHCIIEGAELIECLSGLPLLESLAISDRRGVNDSTHQPLITDSLLAQLTLAPGHPSAVPRLHVFQCRSLLQFDNQVFINFLLSRVQEGRLFETQLLCLPESRRDLDPILSGVHEACLRGQLKISVGGRDGS</sequence>